<evidence type="ECO:0000256" key="1">
    <source>
        <dbReference type="SAM" id="Phobius"/>
    </source>
</evidence>
<organism evidence="2 3">
    <name type="scientific">Tumebacillus flagellatus</name>
    <dbReference type="NCBI Taxonomy" id="1157490"/>
    <lineage>
        <taxon>Bacteria</taxon>
        <taxon>Bacillati</taxon>
        <taxon>Bacillota</taxon>
        <taxon>Bacilli</taxon>
        <taxon>Bacillales</taxon>
        <taxon>Alicyclobacillaceae</taxon>
        <taxon>Tumebacillus</taxon>
    </lineage>
</organism>
<dbReference type="RefSeq" id="WP_038088781.1">
    <property type="nucleotide sequence ID" value="NZ_JMIR01000016.1"/>
</dbReference>
<sequence>MKIGSPLWKFKTRLRRNPRLLLAPLLLLLVLLLGSFAVKAAHGLAAAAAMLWITVGVAVGFLLGRITTPKPFPRKKTR</sequence>
<keyword evidence="1" id="KW-1133">Transmembrane helix</keyword>
<keyword evidence="1" id="KW-0472">Membrane</keyword>
<reference evidence="2 3" key="1">
    <citation type="journal article" date="2013" name="Int. J. Syst. Evol. Microbiol.">
        <title>Tumebacillus flagellatus sp. nov., an alpha-amylase/pullulanase-producing bacterium isolated from cassava wastewater.</title>
        <authorList>
            <person name="Wang Q."/>
            <person name="Xie N."/>
            <person name="Qin Y."/>
            <person name="Shen N."/>
            <person name="Zhu J."/>
            <person name="Mi H."/>
            <person name="Huang R."/>
        </authorList>
    </citation>
    <scope>NUCLEOTIDE SEQUENCE [LARGE SCALE GENOMIC DNA]</scope>
    <source>
        <strain evidence="2 3">GST4</strain>
    </source>
</reference>
<feature type="transmembrane region" description="Helical" evidence="1">
    <location>
        <begin position="47"/>
        <end position="68"/>
    </location>
</feature>
<keyword evidence="3" id="KW-1185">Reference proteome</keyword>
<evidence type="ECO:0000313" key="3">
    <source>
        <dbReference type="Proteomes" id="UP000027931"/>
    </source>
</evidence>
<name>A0A074LL91_9BACL</name>
<dbReference type="EMBL" id="JMIR01000016">
    <property type="protein sequence ID" value="KEO82906.1"/>
    <property type="molecule type" value="Genomic_DNA"/>
</dbReference>
<gene>
    <name evidence="2" type="ORF">EL26_12475</name>
</gene>
<proteinExistence type="predicted"/>
<accession>A0A074LL91</accession>
<comment type="caution">
    <text evidence="2">The sequence shown here is derived from an EMBL/GenBank/DDBJ whole genome shotgun (WGS) entry which is preliminary data.</text>
</comment>
<evidence type="ECO:0000313" key="2">
    <source>
        <dbReference type="EMBL" id="KEO82906.1"/>
    </source>
</evidence>
<dbReference type="AlphaFoldDB" id="A0A074LL91"/>
<dbReference type="Proteomes" id="UP000027931">
    <property type="component" value="Unassembled WGS sequence"/>
</dbReference>
<keyword evidence="1" id="KW-0812">Transmembrane</keyword>
<protein>
    <submittedName>
        <fullName evidence="2">Uncharacterized protein</fullName>
    </submittedName>
</protein>